<evidence type="ECO:0000256" key="6">
    <source>
        <dbReference type="PROSITE-ProRule" id="PRU00302"/>
    </source>
</evidence>
<dbReference type="PANTHER" id="PTHR13802">
    <property type="entry name" value="MUCIN 4-RELATED"/>
    <property type="match status" value="1"/>
</dbReference>
<evidence type="ECO:0000256" key="2">
    <source>
        <dbReference type="ARBA" id="ARBA00022692"/>
    </source>
</evidence>
<dbReference type="Pfam" id="PF06119">
    <property type="entry name" value="NIDO"/>
    <property type="match status" value="1"/>
</dbReference>
<dbReference type="InterPro" id="IPR051495">
    <property type="entry name" value="Epithelial_Barrier/Signaling"/>
</dbReference>
<dbReference type="Pfam" id="PF00094">
    <property type="entry name" value="VWD"/>
    <property type="match status" value="1"/>
</dbReference>
<evidence type="ECO:0000259" key="11">
    <source>
        <dbReference type="PROSITE" id="PS50923"/>
    </source>
</evidence>
<evidence type="ECO:0000256" key="4">
    <source>
        <dbReference type="ARBA" id="ARBA00023136"/>
    </source>
</evidence>
<dbReference type="SMART" id="SM00216">
    <property type="entry name" value="VWD"/>
    <property type="match status" value="1"/>
</dbReference>
<proteinExistence type="predicted"/>
<dbReference type="PROSITE" id="PS50923">
    <property type="entry name" value="SUSHI"/>
    <property type="match status" value="1"/>
</dbReference>
<accession>A0ABM1SDP7</accession>
<evidence type="ECO:0000256" key="1">
    <source>
        <dbReference type="ARBA" id="ARBA00004370"/>
    </source>
</evidence>
<dbReference type="Pfam" id="PF00084">
    <property type="entry name" value="Sushi"/>
    <property type="match status" value="1"/>
</dbReference>
<keyword evidence="5" id="KW-1015">Disulfide bond</keyword>
<dbReference type="SMART" id="SM00032">
    <property type="entry name" value="CCP"/>
    <property type="match status" value="1"/>
</dbReference>
<keyword evidence="14" id="KW-1185">Reference proteome</keyword>
<dbReference type="InterPro" id="IPR005533">
    <property type="entry name" value="AMOP_dom"/>
</dbReference>
<keyword evidence="6" id="KW-0768">Sushi</keyword>
<dbReference type="PROSITE" id="PS50856">
    <property type="entry name" value="AMOP"/>
    <property type="match status" value="1"/>
</dbReference>
<feature type="domain" description="Sushi" evidence="11">
    <location>
        <begin position="1001"/>
        <end position="1059"/>
    </location>
</feature>
<dbReference type="CDD" id="cd00033">
    <property type="entry name" value="CCP"/>
    <property type="match status" value="1"/>
</dbReference>
<sequence>MAAVRWFLIIVLFQLVCSESALKAPRRPQAAERPKFYVPVNPAELEILRKQLMYPYDRHDFVDITAGKSYIDIGLKFRLPYFGFAYHYIMIHMDGYAAFNTGPRTLTFPIKFPLQITDTHREKDPSLIAPWLSLQDIATEAGDDAGLYFREISIEQENNGTLKERIIRDFKEGMIGANDFYPKHCVIVTWKNMTWQGYTKAQATQLKTNTYQMVIATDEVRTYVMFNYEKIEWITHTDKNEGTKGDGGVYSYVGFNAGNTTRTFEFRPFSQDPRIATLVNEGYGNGLNGRYVFQVDEEIWPGACVNRELDPNWKERVRLTFFPRYGNMLGGTMVNVTGPCLKPNSVITCKFDITEVEGVYQSPNHATCISPVVMFHGYVDLAVQTDGKGYYYSNRYYVQPPNSVAPDVQILNKEIVEVQPESLTLKWESAKLSWQSKASVSLHLWGFEENDQEPSLTYISQLNDGETILNDQGKRYIMETSKFENRRDYGKLRLTFGLISVNLTDAAFLDRKFRSSPVLWSNPVPLAWYFYHQWRREWGSSWKNYMCEQWYLNEKYSDRFATTNFRCPCTLTQAELDRGRFSPDTQCNVINKNCEVFHNGAQHCVRSGRPSIGGSGQMCCYDDQEELMQTADTMYGGRPSRSFVYGKHPYKWRMYIPILSNWLHDVMPFFYCCKWADRQENSETCDMYNYWRTSQDCSAYQPPGVASVYGDPHFLTFDRVNYTFNGKGEFVLVHVDNPLHKLHIQGRFEQVPRPSLNDKMINGTYLTAISAMDNVSSIVEFRIRPDAARWRYHMYILVDKEYVFFWDDSMRIQNFKGVTLYQPAGITNMSHIVAMFDSGAGVEVLSDNGFMTAHVYLPVSFRNITGGLLGKWSLDVVDEFTGPDGEVLIQGGDKVSTEAINRLFGNRWRLAETEKKNIGKSLFHHDAFSFSHYDDQQGYTPEVRESLDILTNISLDKINMVCSSSAPCIYDYKVTGNEVFAKMTKKHEAMAYQLKTDSSVIRCPALPRPINGRKTDNTYKPGGIVRFSCDEGYRLVGYEVRQCMSNGLWSWGDDPECISNQEYKRRIAGITVGIIVPILLILILVVVCFIRHRKQSDSHYTRESGRPARNVEVKTPYTKNSVETET</sequence>
<feature type="compositionally biased region" description="Polar residues" evidence="7">
    <location>
        <begin position="1117"/>
        <end position="1126"/>
    </location>
</feature>
<gene>
    <name evidence="15" type="primary">LOC106459533</name>
</gene>
<dbReference type="RefSeq" id="XP_022241752.1">
    <property type="nucleotide sequence ID" value="XM_022386044.1"/>
</dbReference>
<evidence type="ECO:0000256" key="9">
    <source>
        <dbReference type="SAM" id="SignalP"/>
    </source>
</evidence>
<dbReference type="Gene3D" id="2.60.40.10">
    <property type="entry name" value="Immunoglobulins"/>
    <property type="match status" value="1"/>
</dbReference>
<comment type="caution">
    <text evidence="6">Lacks conserved residue(s) required for the propagation of feature annotation.</text>
</comment>
<dbReference type="PROSITE" id="PS51233">
    <property type="entry name" value="VWFD"/>
    <property type="match status" value="1"/>
</dbReference>
<keyword evidence="3 8" id="KW-1133">Transmembrane helix</keyword>
<dbReference type="SMART" id="SM00723">
    <property type="entry name" value="AMOP"/>
    <property type="match status" value="1"/>
</dbReference>
<comment type="subcellular location">
    <subcellularLocation>
        <location evidence="1">Membrane</location>
    </subcellularLocation>
</comment>
<keyword evidence="2 8" id="KW-0812">Transmembrane</keyword>
<evidence type="ECO:0000313" key="14">
    <source>
        <dbReference type="Proteomes" id="UP000694941"/>
    </source>
</evidence>
<feature type="domain" description="NIDO" evidence="12">
    <location>
        <begin position="132"/>
        <end position="298"/>
    </location>
</feature>
<evidence type="ECO:0000256" key="8">
    <source>
        <dbReference type="SAM" id="Phobius"/>
    </source>
</evidence>
<dbReference type="PANTHER" id="PTHR13802:SF52">
    <property type="entry name" value="MUCIN-4"/>
    <property type="match status" value="1"/>
</dbReference>
<dbReference type="InterPro" id="IPR003886">
    <property type="entry name" value="NIDO_dom"/>
</dbReference>
<evidence type="ECO:0000259" key="13">
    <source>
        <dbReference type="PROSITE" id="PS51233"/>
    </source>
</evidence>
<dbReference type="InterPro" id="IPR035976">
    <property type="entry name" value="Sushi/SCR/CCP_sf"/>
</dbReference>
<dbReference type="InterPro" id="IPR014756">
    <property type="entry name" value="Ig_E-set"/>
</dbReference>
<evidence type="ECO:0000259" key="12">
    <source>
        <dbReference type="PROSITE" id="PS51220"/>
    </source>
</evidence>
<dbReference type="SUPFAM" id="SSF57535">
    <property type="entry name" value="Complement control module/SCR domain"/>
    <property type="match status" value="1"/>
</dbReference>
<evidence type="ECO:0000313" key="15">
    <source>
        <dbReference type="RefSeq" id="XP_022241752.1"/>
    </source>
</evidence>
<protein>
    <submittedName>
        <fullName evidence="15">Protein mesh-like</fullName>
    </submittedName>
</protein>
<feature type="region of interest" description="Disordered" evidence="7">
    <location>
        <begin position="1099"/>
        <end position="1126"/>
    </location>
</feature>
<dbReference type="InterPro" id="IPR013783">
    <property type="entry name" value="Ig-like_fold"/>
</dbReference>
<evidence type="ECO:0000256" key="3">
    <source>
        <dbReference type="ARBA" id="ARBA00022989"/>
    </source>
</evidence>
<dbReference type="InterPro" id="IPR001846">
    <property type="entry name" value="VWF_type-D"/>
</dbReference>
<dbReference type="SMART" id="SM00539">
    <property type="entry name" value="NIDO"/>
    <property type="match status" value="1"/>
</dbReference>
<feature type="compositionally biased region" description="Basic and acidic residues" evidence="7">
    <location>
        <begin position="1099"/>
        <end position="1112"/>
    </location>
</feature>
<dbReference type="Proteomes" id="UP000694941">
    <property type="component" value="Unplaced"/>
</dbReference>
<dbReference type="InterPro" id="IPR000436">
    <property type="entry name" value="Sushi_SCR_CCP_dom"/>
</dbReference>
<dbReference type="PROSITE" id="PS51220">
    <property type="entry name" value="NIDO"/>
    <property type="match status" value="1"/>
</dbReference>
<dbReference type="SUPFAM" id="SSF81296">
    <property type="entry name" value="E set domains"/>
    <property type="match status" value="1"/>
</dbReference>
<feature type="transmembrane region" description="Helical" evidence="8">
    <location>
        <begin position="1067"/>
        <end position="1090"/>
    </location>
</feature>
<dbReference type="GeneID" id="106459533"/>
<feature type="signal peptide" evidence="9">
    <location>
        <begin position="1"/>
        <end position="18"/>
    </location>
</feature>
<evidence type="ECO:0000256" key="7">
    <source>
        <dbReference type="SAM" id="MobiDB-lite"/>
    </source>
</evidence>
<dbReference type="Gene3D" id="2.10.70.10">
    <property type="entry name" value="Complement Module, domain 1"/>
    <property type="match status" value="1"/>
</dbReference>
<keyword evidence="4 8" id="KW-0472">Membrane</keyword>
<dbReference type="Pfam" id="PF03782">
    <property type="entry name" value="AMOP"/>
    <property type="match status" value="1"/>
</dbReference>
<feature type="chain" id="PRO_5047354163" evidence="9">
    <location>
        <begin position="19"/>
        <end position="1126"/>
    </location>
</feature>
<feature type="domain" description="VWFD" evidence="13">
    <location>
        <begin position="704"/>
        <end position="917"/>
    </location>
</feature>
<keyword evidence="9" id="KW-0732">Signal</keyword>
<evidence type="ECO:0000256" key="5">
    <source>
        <dbReference type="ARBA" id="ARBA00023157"/>
    </source>
</evidence>
<organism evidence="14 15">
    <name type="scientific">Limulus polyphemus</name>
    <name type="common">Atlantic horseshoe crab</name>
    <dbReference type="NCBI Taxonomy" id="6850"/>
    <lineage>
        <taxon>Eukaryota</taxon>
        <taxon>Metazoa</taxon>
        <taxon>Ecdysozoa</taxon>
        <taxon>Arthropoda</taxon>
        <taxon>Chelicerata</taxon>
        <taxon>Merostomata</taxon>
        <taxon>Xiphosura</taxon>
        <taxon>Limulidae</taxon>
        <taxon>Limulus</taxon>
    </lineage>
</organism>
<reference evidence="15" key="1">
    <citation type="submission" date="2025-08" db="UniProtKB">
        <authorList>
            <consortium name="RefSeq"/>
        </authorList>
    </citation>
    <scope>IDENTIFICATION</scope>
    <source>
        <tissue evidence="15">Muscle</tissue>
    </source>
</reference>
<name>A0ABM1SDP7_LIMPO</name>
<evidence type="ECO:0000259" key="10">
    <source>
        <dbReference type="PROSITE" id="PS50856"/>
    </source>
</evidence>
<feature type="domain" description="AMOP" evidence="10">
    <location>
        <begin position="539"/>
        <end position="692"/>
    </location>
</feature>